<evidence type="ECO:0000313" key="2">
    <source>
        <dbReference type="EMBL" id="JAS57400.1"/>
    </source>
</evidence>
<dbReference type="SMART" id="SM00587">
    <property type="entry name" value="CHK"/>
    <property type="match status" value="1"/>
</dbReference>
<name>A0A1B6G4N1_9HEMI</name>
<dbReference type="AlphaFoldDB" id="A0A1B6G4N1"/>
<dbReference type="InterPro" id="IPR015897">
    <property type="entry name" value="CHK_kinase-like"/>
</dbReference>
<dbReference type="Gene3D" id="3.90.1200.10">
    <property type="match status" value="1"/>
</dbReference>
<organism evidence="2">
    <name type="scientific">Cuerna arida</name>
    <dbReference type="NCBI Taxonomy" id="1464854"/>
    <lineage>
        <taxon>Eukaryota</taxon>
        <taxon>Metazoa</taxon>
        <taxon>Ecdysozoa</taxon>
        <taxon>Arthropoda</taxon>
        <taxon>Hexapoda</taxon>
        <taxon>Insecta</taxon>
        <taxon>Pterygota</taxon>
        <taxon>Neoptera</taxon>
        <taxon>Paraneoptera</taxon>
        <taxon>Hemiptera</taxon>
        <taxon>Auchenorrhyncha</taxon>
        <taxon>Membracoidea</taxon>
        <taxon>Cicadellidae</taxon>
        <taxon>Cicadellinae</taxon>
        <taxon>Proconiini</taxon>
        <taxon>Cuerna</taxon>
    </lineage>
</organism>
<dbReference type="PANTHER" id="PTHR11012:SF30">
    <property type="entry name" value="PROTEIN KINASE-LIKE DOMAIN-CONTAINING"/>
    <property type="match status" value="1"/>
</dbReference>
<dbReference type="EMBL" id="GECZ01012369">
    <property type="protein sequence ID" value="JAS57400.1"/>
    <property type="molecule type" value="Transcribed_RNA"/>
</dbReference>
<reference evidence="2" key="1">
    <citation type="submission" date="2015-11" db="EMBL/GenBank/DDBJ databases">
        <title>De novo transcriptome assembly of four potential Pierce s Disease insect vectors from Arizona vineyards.</title>
        <authorList>
            <person name="Tassone E.E."/>
        </authorList>
    </citation>
    <scope>NUCLEOTIDE SEQUENCE</scope>
</reference>
<proteinExistence type="predicted"/>
<gene>
    <name evidence="2" type="ORF">g.13514</name>
</gene>
<feature type="domain" description="CHK kinase-like" evidence="1">
    <location>
        <begin position="121"/>
        <end position="315"/>
    </location>
</feature>
<evidence type="ECO:0000259" key="1">
    <source>
        <dbReference type="SMART" id="SM00587"/>
    </source>
</evidence>
<sequence>MEETPPDWLSADFLTKCLQHEEEYRDVVVTNYSTVRAALPGEHYLSCPLRVKVDYSDTNGNAHSLSLIIKSEITNSNLQNIADTFGCSESIFYRNFLPEVSSFEVISFAPKSFFSPKFSIVVLEDLREDGYVMASRVKGLDFEHCRCCLSNLAALHAVSFAVIKEKPEFIESIGKDKLYFHGSMGESLIKMMIVSAMRCMTEYSEVTDRFKKYSKLLENISSTVWDMVVEVVKRREEFNTITHVDPSINNMMFKYNEQGTLVEMKLLDFQAVRYGSPALDLVYFTWTSMNEDVRLNRRDELYQYYVKELNRNLKQMNCSESISYDDINQKIKSLSPLALSTMAIYQHLLCEKPLENVDDFFVKGNEEKCYQLYKPYFDENARNNRLSKQFEALELAGVFEYFNHSQE</sequence>
<dbReference type="Pfam" id="PF02958">
    <property type="entry name" value="EcKL"/>
    <property type="match status" value="1"/>
</dbReference>
<protein>
    <recommendedName>
        <fullName evidence="1">CHK kinase-like domain-containing protein</fullName>
    </recommendedName>
</protein>
<dbReference type="InterPro" id="IPR011009">
    <property type="entry name" value="Kinase-like_dom_sf"/>
</dbReference>
<dbReference type="InterPro" id="IPR004119">
    <property type="entry name" value="EcKL"/>
</dbReference>
<accession>A0A1B6G4N1</accession>
<dbReference type="SUPFAM" id="SSF56112">
    <property type="entry name" value="Protein kinase-like (PK-like)"/>
    <property type="match status" value="1"/>
</dbReference>
<dbReference type="PANTHER" id="PTHR11012">
    <property type="entry name" value="PROTEIN KINASE-LIKE DOMAIN-CONTAINING"/>
    <property type="match status" value="1"/>
</dbReference>